<accession>A0A5N5WZ21</accession>
<dbReference type="SUPFAM" id="SSF51556">
    <property type="entry name" value="Metallo-dependent hydrolases"/>
    <property type="match status" value="1"/>
</dbReference>
<feature type="signal peptide" evidence="1">
    <location>
        <begin position="1"/>
        <end position="23"/>
    </location>
</feature>
<dbReference type="OrthoDB" id="2135488at2759"/>
<dbReference type="InterPro" id="IPR032466">
    <property type="entry name" value="Metal_Hydrolase"/>
</dbReference>
<keyword evidence="3" id="KW-1185">Reference proteome</keyword>
<name>A0A5N5WZ21_9EURO</name>
<dbReference type="PANTHER" id="PTHR35563:SF2">
    <property type="entry name" value="BARREL METAL-DEPENDENT HYDROLASE, PUTATIVE (AFU_ORTHOLOGUE AFUA_1G16240)-RELATED"/>
    <property type="match status" value="1"/>
</dbReference>
<reference evidence="2 3" key="1">
    <citation type="submission" date="2019-04" db="EMBL/GenBank/DDBJ databases">
        <title>Friends and foes A comparative genomics study of 23 Aspergillus species from section Flavi.</title>
        <authorList>
            <consortium name="DOE Joint Genome Institute"/>
            <person name="Kjaerbolling I."/>
            <person name="Vesth T."/>
            <person name="Frisvad J.C."/>
            <person name="Nybo J.L."/>
            <person name="Theobald S."/>
            <person name="Kildgaard S."/>
            <person name="Isbrandt T."/>
            <person name="Kuo A."/>
            <person name="Sato A."/>
            <person name="Lyhne E.K."/>
            <person name="Kogle M.E."/>
            <person name="Wiebenga A."/>
            <person name="Kun R.S."/>
            <person name="Lubbers R.J."/>
            <person name="Makela M.R."/>
            <person name="Barry K."/>
            <person name="Chovatia M."/>
            <person name="Clum A."/>
            <person name="Daum C."/>
            <person name="Haridas S."/>
            <person name="He G."/>
            <person name="LaButti K."/>
            <person name="Lipzen A."/>
            <person name="Mondo S."/>
            <person name="Riley R."/>
            <person name="Salamov A."/>
            <person name="Simmons B.A."/>
            <person name="Magnuson J.K."/>
            <person name="Henrissat B."/>
            <person name="Mortensen U.H."/>
            <person name="Larsen T.O."/>
            <person name="Devries R.P."/>
            <person name="Grigoriev I.V."/>
            <person name="Machida M."/>
            <person name="Baker S.E."/>
            <person name="Andersen M.R."/>
        </authorList>
    </citation>
    <scope>NUCLEOTIDE SEQUENCE [LARGE SCALE GENOMIC DNA]</scope>
    <source>
        <strain evidence="2 3">CBS 151.66</strain>
    </source>
</reference>
<dbReference type="Proteomes" id="UP000326565">
    <property type="component" value="Unassembled WGS sequence"/>
</dbReference>
<gene>
    <name evidence="2" type="ORF">BDV29DRAFT_158497</name>
</gene>
<proteinExistence type="predicted"/>
<dbReference type="PANTHER" id="PTHR35563">
    <property type="entry name" value="BARREL METAL-DEPENDENT HYDROLASE, PUTATIVE (AFU_ORTHOLOGUE AFUA_1G16240)-RELATED"/>
    <property type="match status" value="1"/>
</dbReference>
<evidence type="ECO:0000313" key="3">
    <source>
        <dbReference type="Proteomes" id="UP000326565"/>
    </source>
</evidence>
<evidence type="ECO:0000313" key="2">
    <source>
        <dbReference type="EMBL" id="KAB8072474.1"/>
    </source>
</evidence>
<protein>
    <recommendedName>
        <fullName evidence="4">Amidohydrolase-related domain-containing protein</fullName>
    </recommendedName>
</protein>
<dbReference type="Gene3D" id="3.20.20.140">
    <property type="entry name" value="Metal-dependent hydrolases"/>
    <property type="match status" value="1"/>
</dbReference>
<dbReference type="AlphaFoldDB" id="A0A5N5WZ21"/>
<organism evidence="2 3">
    <name type="scientific">Aspergillus leporis</name>
    <dbReference type="NCBI Taxonomy" id="41062"/>
    <lineage>
        <taxon>Eukaryota</taxon>
        <taxon>Fungi</taxon>
        <taxon>Dikarya</taxon>
        <taxon>Ascomycota</taxon>
        <taxon>Pezizomycotina</taxon>
        <taxon>Eurotiomycetes</taxon>
        <taxon>Eurotiomycetidae</taxon>
        <taxon>Eurotiales</taxon>
        <taxon>Aspergillaceae</taxon>
        <taxon>Aspergillus</taxon>
        <taxon>Aspergillus subgen. Circumdati</taxon>
    </lineage>
</organism>
<dbReference type="EMBL" id="ML732246">
    <property type="protein sequence ID" value="KAB8072474.1"/>
    <property type="molecule type" value="Genomic_DNA"/>
</dbReference>
<sequence>MSRLYLLSLVYRLISILILGVAAGSLRPPDSWDSHIHVIEPEGQGYTPKAATRWQGSSFHKSLGIKHGVIVLPSVYNHENTVLLDAIRYFNGTYRGVCVLDLDSKIENSTLDEYHAVGVGGIRLNYGNEGSDEEISATATKAAMIALPRDTWEIHWYPTHHMENFVAYGVF</sequence>
<evidence type="ECO:0008006" key="4">
    <source>
        <dbReference type="Google" id="ProtNLM"/>
    </source>
</evidence>
<keyword evidence="1" id="KW-0732">Signal</keyword>
<evidence type="ECO:0000256" key="1">
    <source>
        <dbReference type="SAM" id="SignalP"/>
    </source>
</evidence>
<dbReference type="InterPro" id="IPR052358">
    <property type="entry name" value="Aro_Compnd_Degr_Hydrolases"/>
</dbReference>
<feature type="chain" id="PRO_5025036685" description="Amidohydrolase-related domain-containing protein" evidence="1">
    <location>
        <begin position="24"/>
        <end position="171"/>
    </location>
</feature>